<dbReference type="EMBL" id="CTEF01000009">
    <property type="protein sequence ID" value="CQD25121.1"/>
    <property type="molecule type" value="Genomic_DNA"/>
</dbReference>
<evidence type="ECO:0000313" key="2">
    <source>
        <dbReference type="EMBL" id="KMV13985.1"/>
    </source>
</evidence>
<evidence type="ECO:0000313" key="5">
    <source>
        <dbReference type="Proteomes" id="UP000182227"/>
    </source>
</evidence>
<dbReference type="Proteomes" id="UP000193811">
    <property type="component" value="Unassembled WGS sequence"/>
</dbReference>
<reference evidence="2 4" key="2">
    <citation type="submission" date="2015-06" db="EMBL/GenBank/DDBJ databases">
        <title>Genome sequence of Mycobacterium conceptionense strain MLE.</title>
        <authorList>
            <person name="Greninger A.L."/>
            <person name="Cunningham G."/>
            <person name="Chiu C.Y."/>
            <person name="Miller S."/>
        </authorList>
    </citation>
    <scope>NUCLEOTIDE SEQUENCE [LARGE SCALE GENOMIC DNA]</scope>
    <source>
        <strain evidence="2 4">MLE</strain>
    </source>
</reference>
<protein>
    <submittedName>
        <fullName evidence="2">Uncharacterized protein</fullName>
    </submittedName>
</protein>
<accession>A0A0J8U0C4</accession>
<name>A0A0J8U0C4_9MYCO</name>
<dbReference type="AlphaFoldDB" id="A0A0J8U0C4"/>
<evidence type="ECO:0000313" key="1">
    <source>
        <dbReference type="EMBL" id="CQD25121.1"/>
    </source>
</evidence>
<sequence>MPLTHLCAPQRCMCGRAGAATCRYYGISRNVFRRYVLGGSPLQVSEPVASLTVMVAGVLTETRNARSSVDDRTV</sequence>
<dbReference type="Proteomes" id="UP000182227">
    <property type="component" value="Unassembled WGS sequence"/>
</dbReference>
<reference evidence="3 6" key="3">
    <citation type="submission" date="2016-01" db="EMBL/GenBank/DDBJ databases">
        <title>The new phylogeny of the genus Mycobacterium.</title>
        <authorList>
            <person name="Tarcisio F."/>
            <person name="Conor M."/>
            <person name="Antonella G."/>
            <person name="Elisabetta G."/>
            <person name="Giulia F.S."/>
            <person name="Sara T."/>
            <person name="Anna F."/>
            <person name="Clotilde B."/>
            <person name="Roberto B."/>
            <person name="Veronica D.S."/>
            <person name="Fabio R."/>
            <person name="Monica P."/>
            <person name="Olivier J."/>
            <person name="Enrico T."/>
            <person name="Nicola S."/>
        </authorList>
    </citation>
    <scope>NUCLEOTIDE SEQUENCE [LARGE SCALE GENOMIC DNA]</scope>
    <source>
        <strain evidence="3 6">CCUG 50187</strain>
    </source>
</reference>
<dbReference type="GeneID" id="44299135"/>
<evidence type="ECO:0000313" key="6">
    <source>
        <dbReference type="Proteomes" id="UP000193811"/>
    </source>
</evidence>
<gene>
    <name evidence="2" type="ORF">ACT17_32530</name>
    <name evidence="3" type="ORF">AWB98_26905</name>
    <name evidence="1" type="ORF">BN970_06919</name>
</gene>
<dbReference type="Proteomes" id="UP000037594">
    <property type="component" value="Unassembled WGS sequence"/>
</dbReference>
<reference evidence="1 5" key="1">
    <citation type="submission" date="2015-03" db="EMBL/GenBank/DDBJ databases">
        <authorList>
            <person name="Murphy D."/>
        </authorList>
    </citation>
    <scope>NUCLEOTIDE SEQUENCE [LARGE SCALE GENOMIC DNA]</scope>
    <source>
        <strain evidence="1 5">D16</strain>
    </source>
</reference>
<proteinExistence type="predicted"/>
<dbReference type="EMBL" id="LFOD01000063">
    <property type="protein sequence ID" value="KMV13985.1"/>
    <property type="molecule type" value="Genomic_DNA"/>
</dbReference>
<dbReference type="RefSeq" id="WP_043368143.1">
    <property type="nucleotide sequence ID" value="NZ_JBEUKP010000015.1"/>
</dbReference>
<dbReference type="EMBL" id="LQOP01000029">
    <property type="protein sequence ID" value="ORV21687.1"/>
    <property type="molecule type" value="Genomic_DNA"/>
</dbReference>
<keyword evidence="6" id="KW-1185">Reference proteome</keyword>
<organism evidence="2 4">
    <name type="scientific">Mycolicibacterium conceptionense</name>
    <dbReference type="NCBI Taxonomy" id="451644"/>
    <lineage>
        <taxon>Bacteria</taxon>
        <taxon>Bacillati</taxon>
        <taxon>Actinomycetota</taxon>
        <taxon>Actinomycetes</taxon>
        <taxon>Mycobacteriales</taxon>
        <taxon>Mycobacteriaceae</taxon>
        <taxon>Mycolicibacterium</taxon>
    </lineage>
</organism>
<evidence type="ECO:0000313" key="3">
    <source>
        <dbReference type="EMBL" id="ORV21687.1"/>
    </source>
</evidence>
<dbReference type="PATRIC" id="fig|451644.5.peg.6680"/>
<dbReference type="OrthoDB" id="568335at2"/>
<evidence type="ECO:0000313" key="4">
    <source>
        <dbReference type="Proteomes" id="UP000037594"/>
    </source>
</evidence>